<organism evidence="2 3">
    <name type="scientific">Candidatus Falkowbacteria bacterium RIFOXYA2_FULL_38_12</name>
    <dbReference type="NCBI Taxonomy" id="1797993"/>
    <lineage>
        <taxon>Bacteria</taxon>
        <taxon>Candidatus Falkowiibacteriota</taxon>
    </lineage>
</organism>
<dbReference type="SUPFAM" id="SSF54523">
    <property type="entry name" value="Pili subunits"/>
    <property type="match status" value="1"/>
</dbReference>
<proteinExistence type="predicted"/>
<evidence type="ECO:0000313" key="2">
    <source>
        <dbReference type="EMBL" id="OGF21293.1"/>
    </source>
</evidence>
<keyword evidence="1" id="KW-0812">Transmembrane</keyword>
<evidence type="ECO:0000313" key="3">
    <source>
        <dbReference type="Proteomes" id="UP000177407"/>
    </source>
</evidence>
<dbReference type="Gene3D" id="3.30.700.10">
    <property type="entry name" value="Glycoprotein, Type 4 Pilin"/>
    <property type="match status" value="1"/>
</dbReference>
<feature type="transmembrane region" description="Helical" evidence="1">
    <location>
        <begin position="7"/>
        <end position="31"/>
    </location>
</feature>
<dbReference type="EMBL" id="MFGA01000008">
    <property type="protein sequence ID" value="OGF21293.1"/>
    <property type="molecule type" value="Genomic_DNA"/>
</dbReference>
<evidence type="ECO:0008006" key="4">
    <source>
        <dbReference type="Google" id="ProtNLM"/>
    </source>
</evidence>
<evidence type="ECO:0000256" key="1">
    <source>
        <dbReference type="SAM" id="Phobius"/>
    </source>
</evidence>
<keyword evidence="1" id="KW-1133">Transmembrane helix</keyword>
<dbReference type="InterPro" id="IPR045584">
    <property type="entry name" value="Pilin-like"/>
</dbReference>
<dbReference type="AlphaFoldDB" id="A0A1F5S4D3"/>
<dbReference type="Pfam" id="PF07963">
    <property type="entry name" value="N_methyl"/>
    <property type="match status" value="1"/>
</dbReference>
<sequence length="154" mass="16462">MLKNKKGFTLIEILVVVAIVGLLAVLAVVALNSARKTARDTERVGSMKQVQVEMERVFSENNSYELSGCTTSGVAVSSCAAPLSNYLPGISSIKDPVASKTCLVENGVCVDKAPCDYTVAVDPSNSDYKFCFYTEGEIGNLTQGMHYISPLGIQ</sequence>
<dbReference type="Proteomes" id="UP000177407">
    <property type="component" value="Unassembled WGS sequence"/>
</dbReference>
<dbReference type="PROSITE" id="PS00409">
    <property type="entry name" value="PROKAR_NTER_METHYL"/>
    <property type="match status" value="1"/>
</dbReference>
<keyword evidence="1" id="KW-0472">Membrane</keyword>
<dbReference type="NCBIfam" id="TIGR02532">
    <property type="entry name" value="IV_pilin_GFxxxE"/>
    <property type="match status" value="1"/>
</dbReference>
<gene>
    <name evidence="2" type="ORF">A2257_00715</name>
</gene>
<dbReference type="PANTHER" id="PTHR30093">
    <property type="entry name" value="GENERAL SECRETION PATHWAY PROTEIN G"/>
    <property type="match status" value="1"/>
</dbReference>
<name>A0A1F5S4D3_9BACT</name>
<accession>A0A1F5S4D3</accession>
<dbReference type="InterPro" id="IPR012902">
    <property type="entry name" value="N_methyl_site"/>
</dbReference>
<protein>
    <recommendedName>
        <fullName evidence="4">Type II secretion system protein GspG C-terminal domain-containing protein</fullName>
    </recommendedName>
</protein>
<comment type="caution">
    <text evidence="2">The sequence shown here is derived from an EMBL/GenBank/DDBJ whole genome shotgun (WGS) entry which is preliminary data.</text>
</comment>
<reference evidence="2 3" key="1">
    <citation type="journal article" date="2016" name="Nat. Commun.">
        <title>Thousands of microbial genomes shed light on interconnected biogeochemical processes in an aquifer system.</title>
        <authorList>
            <person name="Anantharaman K."/>
            <person name="Brown C.T."/>
            <person name="Hug L.A."/>
            <person name="Sharon I."/>
            <person name="Castelle C.J."/>
            <person name="Probst A.J."/>
            <person name="Thomas B.C."/>
            <person name="Singh A."/>
            <person name="Wilkins M.J."/>
            <person name="Karaoz U."/>
            <person name="Brodie E.L."/>
            <person name="Williams K.H."/>
            <person name="Hubbard S.S."/>
            <person name="Banfield J.F."/>
        </authorList>
    </citation>
    <scope>NUCLEOTIDE SEQUENCE [LARGE SCALE GENOMIC DNA]</scope>
</reference>